<name>A0A0C3D8F4_9AGAM</name>
<proteinExistence type="predicted"/>
<dbReference type="InParanoid" id="A0A0C3D8F4"/>
<gene>
    <name evidence="1" type="ORF">SCLCIDRAFT_558371</name>
</gene>
<dbReference type="AlphaFoldDB" id="A0A0C3D8F4"/>
<dbReference type="Proteomes" id="UP000053989">
    <property type="component" value="Unassembled WGS sequence"/>
</dbReference>
<protein>
    <submittedName>
        <fullName evidence="1">Uncharacterized protein</fullName>
    </submittedName>
</protein>
<sequence>MKRYTWQRRAPLQVYLTWCVNKCTVREEGRHLHTRLASSSKMVVPKNEHLVSQVVVSPGCEVFSMHTYRFISSLCSVPALKKGFRNFKIR</sequence>
<accession>A0A0C3D8F4</accession>
<reference evidence="1 2" key="1">
    <citation type="submission" date="2014-04" db="EMBL/GenBank/DDBJ databases">
        <authorList>
            <consortium name="DOE Joint Genome Institute"/>
            <person name="Kuo A."/>
            <person name="Kohler A."/>
            <person name="Nagy L.G."/>
            <person name="Floudas D."/>
            <person name="Copeland A."/>
            <person name="Barry K.W."/>
            <person name="Cichocki N."/>
            <person name="Veneault-Fourrey C."/>
            <person name="LaButti K."/>
            <person name="Lindquist E.A."/>
            <person name="Lipzen A."/>
            <person name="Lundell T."/>
            <person name="Morin E."/>
            <person name="Murat C."/>
            <person name="Sun H."/>
            <person name="Tunlid A."/>
            <person name="Henrissat B."/>
            <person name="Grigoriev I.V."/>
            <person name="Hibbett D.S."/>
            <person name="Martin F."/>
            <person name="Nordberg H.P."/>
            <person name="Cantor M.N."/>
            <person name="Hua S.X."/>
        </authorList>
    </citation>
    <scope>NUCLEOTIDE SEQUENCE [LARGE SCALE GENOMIC DNA]</scope>
    <source>
        <strain evidence="1 2">Foug A</strain>
    </source>
</reference>
<dbReference type="EMBL" id="KN822211">
    <property type="protein sequence ID" value="KIM52416.1"/>
    <property type="molecule type" value="Genomic_DNA"/>
</dbReference>
<keyword evidence="2" id="KW-1185">Reference proteome</keyword>
<organism evidence="1 2">
    <name type="scientific">Scleroderma citrinum Foug A</name>
    <dbReference type="NCBI Taxonomy" id="1036808"/>
    <lineage>
        <taxon>Eukaryota</taxon>
        <taxon>Fungi</taxon>
        <taxon>Dikarya</taxon>
        <taxon>Basidiomycota</taxon>
        <taxon>Agaricomycotina</taxon>
        <taxon>Agaricomycetes</taxon>
        <taxon>Agaricomycetidae</taxon>
        <taxon>Boletales</taxon>
        <taxon>Sclerodermatineae</taxon>
        <taxon>Sclerodermataceae</taxon>
        <taxon>Scleroderma</taxon>
    </lineage>
</organism>
<dbReference type="HOGENOM" id="CLU_2442156_0_0_1"/>
<evidence type="ECO:0000313" key="1">
    <source>
        <dbReference type="EMBL" id="KIM52416.1"/>
    </source>
</evidence>
<evidence type="ECO:0000313" key="2">
    <source>
        <dbReference type="Proteomes" id="UP000053989"/>
    </source>
</evidence>
<reference evidence="2" key="2">
    <citation type="submission" date="2015-01" db="EMBL/GenBank/DDBJ databases">
        <title>Evolutionary Origins and Diversification of the Mycorrhizal Mutualists.</title>
        <authorList>
            <consortium name="DOE Joint Genome Institute"/>
            <consortium name="Mycorrhizal Genomics Consortium"/>
            <person name="Kohler A."/>
            <person name="Kuo A."/>
            <person name="Nagy L.G."/>
            <person name="Floudas D."/>
            <person name="Copeland A."/>
            <person name="Barry K.W."/>
            <person name="Cichocki N."/>
            <person name="Veneault-Fourrey C."/>
            <person name="LaButti K."/>
            <person name="Lindquist E.A."/>
            <person name="Lipzen A."/>
            <person name="Lundell T."/>
            <person name="Morin E."/>
            <person name="Murat C."/>
            <person name="Riley R."/>
            <person name="Ohm R."/>
            <person name="Sun H."/>
            <person name="Tunlid A."/>
            <person name="Henrissat B."/>
            <person name="Grigoriev I.V."/>
            <person name="Hibbett D.S."/>
            <person name="Martin F."/>
        </authorList>
    </citation>
    <scope>NUCLEOTIDE SEQUENCE [LARGE SCALE GENOMIC DNA]</scope>
    <source>
        <strain evidence="2">Foug A</strain>
    </source>
</reference>